<sequence length="59" mass="6736">MLKNKDSVIFPPVFSFCCLFKPNVDLVFSELPGPFYLSPEWFKVDSFKKPNQCSTVSSV</sequence>
<protein>
    <submittedName>
        <fullName evidence="1">Uncharacterized protein</fullName>
    </submittedName>
</protein>
<dbReference type="InParanoid" id="G3I6H9"/>
<dbReference type="EMBL" id="JH001368">
    <property type="protein sequence ID" value="EGW01225.1"/>
    <property type="molecule type" value="Genomic_DNA"/>
</dbReference>
<evidence type="ECO:0000313" key="1">
    <source>
        <dbReference type="EMBL" id="EGW01225.1"/>
    </source>
</evidence>
<evidence type="ECO:0000313" key="2">
    <source>
        <dbReference type="Proteomes" id="UP000001075"/>
    </source>
</evidence>
<organism evidence="1 2">
    <name type="scientific">Cricetulus griseus</name>
    <name type="common">Chinese hamster</name>
    <name type="synonym">Cricetulus barabensis griseus</name>
    <dbReference type="NCBI Taxonomy" id="10029"/>
    <lineage>
        <taxon>Eukaryota</taxon>
        <taxon>Metazoa</taxon>
        <taxon>Chordata</taxon>
        <taxon>Craniata</taxon>
        <taxon>Vertebrata</taxon>
        <taxon>Euteleostomi</taxon>
        <taxon>Mammalia</taxon>
        <taxon>Eutheria</taxon>
        <taxon>Euarchontoglires</taxon>
        <taxon>Glires</taxon>
        <taxon>Rodentia</taxon>
        <taxon>Myomorpha</taxon>
        <taxon>Muroidea</taxon>
        <taxon>Cricetidae</taxon>
        <taxon>Cricetinae</taxon>
        <taxon>Cricetulus</taxon>
    </lineage>
</organism>
<dbReference type="Proteomes" id="UP000001075">
    <property type="component" value="Unassembled WGS sequence"/>
</dbReference>
<accession>G3I6H9</accession>
<proteinExistence type="predicted"/>
<gene>
    <name evidence="1" type="ORF">I79_019103</name>
</gene>
<name>G3I6H9_CRIGR</name>
<dbReference type="AlphaFoldDB" id="G3I6H9"/>
<reference evidence="2" key="1">
    <citation type="journal article" date="2011" name="Nat. Biotechnol.">
        <title>The genomic sequence of the Chinese hamster ovary (CHO)-K1 cell line.</title>
        <authorList>
            <person name="Xu X."/>
            <person name="Nagarajan H."/>
            <person name="Lewis N.E."/>
            <person name="Pan S."/>
            <person name="Cai Z."/>
            <person name="Liu X."/>
            <person name="Chen W."/>
            <person name="Xie M."/>
            <person name="Wang W."/>
            <person name="Hammond S."/>
            <person name="Andersen M.R."/>
            <person name="Neff N."/>
            <person name="Passarelli B."/>
            <person name="Koh W."/>
            <person name="Fan H.C."/>
            <person name="Wang J."/>
            <person name="Gui Y."/>
            <person name="Lee K.H."/>
            <person name="Betenbaugh M.J."/>
            <person name="Quake S.R."/>
            <person name="Famili I."/>
            <person name="Palsson B.O."/>
            <person name="Wang J."/>
        </authorList>
    </citation>
    <scope>NUCLEOTIDE SEQUENCE [LARGE SCALE GENOMIC DNA]</scope>
    <source>
        <strain evidence="2">CHO K1 cell line</strain>
    </source>
</reference>